<proteinExistence type="predicted"/>
<name>A0ABV4CWT2_9BACT</name>
<organism evidence="1 2">
    <name type="scientific">Heminiphilus faecis</name>
    <dbReference type="NCBI Taxonomy" id="2601703"/>
    <lineage>
        <taxon>Bacteria</taxon>
        <taxon>Pseudomonadati</taxon>
        <taxon>Bacteroidota</taxon>
        <taxon>Bacteroidia</taxon>
        <taxon>Bacteroidales</taxon>
        <taxon>Muribaculaceae</taxon>
        <taxon>Heminiphilus</taxon>
    </lineage>
</organism>
<dbReference type="InterPro" id="IPR026263">
    <property type="entry name" value="Alkaline_phosphatase_prok"/>
</dbReference>
<protein>
    <submittedName>
        <fullName evidence="1">Alkaline phosphatase family protein</fullName>
    </submittedName>
</protein>
<dbReference type="Pfam" id="PF01663">
    <property type="entry name" value="Phosphodiest"/>
    <property type="match status" value="1"/>
</dbReference>
<dbReference type="RefSeq" id="WP_121699031.1">
    <property type="nucleotide sequence ID" value="NZ_JBCLPP010000025.1"/>
</dbReference>
<dbReference type="EMBL" id="JBCLPP010000025">
    <property type="protein sequence ID" value="MEY8245849.1"/>
    <property type="molecule type" value="Genomic_DNA"/>
</dbReference>
<reference evidence="1 2" key="1">
    <citation type="submission" date="2024-03" db="EMBL/GenBank/DDBJ databases">
        <title>Mouse gut bacterial collection (mGBC) of GemPharmatech.</title>
        <authorList>
            <person name="He Y."/>
            <person name="Dong L."/>
            <person name="Wu D."/>
            <person name="Gao X."/>
            <person name="Lin Z."/>
        </authorList>
    </citation>
    <scope>NUCLEOTIDE SEQUENCE [LARGE SCALE GENOMIC DNA]</scope>
    <source>
        <strain evidence="1 2">54-13</strain>
    </source>
</reference>
<evidence type="ECO:0000313" key="2">
    <source>
        <dbReference type="Proteomes" id="UP001565200"/>
    </source>
</evidence>
<comment type="caution">
    <text evidence="1">The sequence shown here is derived from an EMBL/GenBank/DDBJ whole genome shotgun (WGS) entry which is preliminary data.</text>
</comment>
<dbReference type="InterPro" id="IPR002591">
    <property type="entry name" value="Phosphodiest/P_Trfase"/>
</dbReference>
<evidence type="ECO:0000313" key="1">
    <source>
        <dbReference type="EMBL" id="MEY8245849.1"/>
    </source>
</evidence>
<dbReference type="InterPro" id="IPR017850">
    <property type="entry name" value="Alkaline_phosphatase_core_sf"/>
</dbReference>
<gene>
    <name evidence="1" type="ORF">AAK873_09515</name>
</gene>
<dbReference type="Proteomes" id="UP001565200">
    <property type="component" value="Unassembled WGS sequence"/>
</dbReference>
<dbReference type="SUPFAM" id="SSF53649">
    <property type="entry name" value="Alkaline phosphatase-like"/>
    <property type="match status" value="1"/>
</dbReference>
<sequence>MRRKNDPRLTGRIITALVASMVTFTVVAQAPAPRPKLVVGIMIDGLREDYLDLLKGYFGENGFKRLMKDGVMFDNVNYGTAVDATAATAMIYTGSAPAVNGIPAAMVYDPENKRSYPIVLDPSKIGNYTDETYSPKPIRVSTLADEVRIDGGGFGAVHSIAPSAPQAIVLSGHAGNSAFWINDATGKWATTTHYKDVPPTMQSRNYSKPLTVRLDTLTWRPLLAPDRYPDLPAYKKFYPFRYLFQHNDVNRYRNYKTSAPVNTEITDIATEYLKGLQLGAHEAIDMLNLGYTVAPFAGAKDADSRIEMMDSYLRLDADLGRLFNEIDGKVGLDNTFIMVAGTPAPANDKRDDDKWSIPNGEFSVRRAISLLNMFFIPQYGNGEWIAGYHKGQIYLNHKLIKEKGLDPKKLRVDAADFLERMSGVSCAWTIDDIQAGKAGVNSDALKRNTQVDYAGDILIEVNPGWEIVEVEPTSQQEHRSTVRSGLMTAPVFLLSPQLTPARMTGEIDARSIAPTVARLLRIRSPNASQLPPMHLDKKTNIVTSK</sequence>
<accession>A0ABV4CWT2</accession>
<dbReference type="PIRSF" id="PIRSF031924">
    <property type="entry name" value="Pi-irrepressible_AP"/>
    <property type="match status" value="1"/>
</dbReference>
<keyword evidence="2" id="KW-1185">Reference proteome</keyword>
<dbReference type="Gene3D" id="3.30.1360.150">
    <property type="match status" value="1"/>
</dbReference>
<dbReference type="Gene3D" id="3.40.720.10">
    <property type="entry name" value="Alkaline Phosphatase, subunit A"/>
    <property type="match status" value="1"/>
</dbReference>